<protein>
    <submittedName>
        <fullName evidence="1">Uncharacterized protein</fullName>
    </submittedName>
</protein>
<dbReference type="EMBL" id="KN669328">
    <property type="protein sequence ID" value="KHN04337.1"/>
    <property type="molecule type" value="Genomic_DNA"/>
</dbReference>
<dbReference type="AlphaFoldDB" id="A0A0B2P9Q2"/>
<organism evidence="1">
    <name type="scientific">Glycine soja</name>
    <name type="common">Wild soybean</name>
    <dbReference type="NCBI Taxonomy" id="3848"/>
    <lineage>
        <taxon>Eukaryota</taxon>
        <taxon>Viridiplantae</taxon>
        <taxon>Streptophyta</taxon>
        <taxon>Embryophyta</taxon>
        <taxon>Tracheophyta</taxon>
        <taxon>Spermatophyta</taxon>
        <taxon>Magnoliopsida</taxon>
        <taxon>eudicotyledons</taxon>
        <taxon>Gunneridae</taxon>
        <taxon>Pentapetalae</taxon>
        <taxon>rosids</taxon>
        <taxon>fabids</taxon>
        <taxon>Fabales</taxon>
        <taxon>Fabaceae</taxon>
        <taxon>Papilionoideae</taxon>
        <taxon>50 kb inversion clade</taxon>
        <taxon>NPAAA clade</taxon>
        <taxon>indigoferoid/millettioid clade</taxon>
        <taxon>Phaseoleae</taxon>
        <taxon>Glycine</taxon>
        <taxon>Glycine subgen. Soja</taxon>
    </lineage>
</organism>
<evidence type="ECO:0000313" key="1">
    <source>
        <dbReference type="EMBL" id="KHN04337.1"/>
    </source>
</evidence>
<sequence length="75" mass="9071">SIEQSLSFMNKEETTVQFSHPWPKWVQLMKCLLDNGYLSHEEVKMFRNVGMSMKDCNVIRIMCLNFCRYHFHLLR</sequence>
<name>A0A0B2P9Q2_GLYSO</name>
<gene>
    <name evidence="1" type="ORF">glysoja_030931</name>
</gene>
<reference evidence="1" key="1">
    <citation type="submission" date="2014-07" db="EMBL/GenBank/DDBJ databases">
        <title>Identification of a novel salt tolerance gene in wild soybean by whole-genome sequencing.</title>
        <authorList>
            <person name="Lam H.-M."/>
            <person name="Qi X."/>
            <person name="Li M.-W."/>
            <person name="Liu X."/>
            <person name="Xie M."/>
            <person name="Ni M."/>
            <person name="Xu X."/>
        </authorList>
    </citation>
    <scope>NUCLEOTIDE SEQUENCE [LARGE SCALE GENOMIC DNA]</scope>
    <source>
        <tissue evidence="1">Root</tissue>
    </source>
</reference>
<feature type="non-terminal residue" evidence="1">
    <location>
        <position position="1"/>
    </location>
</feature>
<accession>A0A0B2P9Q2</accession>
<dbReference type="Proteomes" id="UP000053555">
    <property type="component" value="Unassembled WGS sequence"/>
</dbReference>
<proteinExistence type="predicted"/>